<gene>
    <name evidence="2" type="ORF">SY85_23950</name>
</gene>
<dbReference type="PANTHER" id="PTHR43130:SF3">
    <property type="entry name" value="HTH-TYPE TRANSCRIPTIONAL REGULATOR RV1931C"/>
    <property type="match status" value="1"/>
</dbReference>
<keyword evidence="3" id="KW-1185">Reference proteome</keyword>
<accession>A0A172U141</accession>
<evidence type="ECO:0000259" key="1">
    <source>
        <dbReference type="Pfam" id="PF01965"/>
    </source>
</evidence>
<organism evidence="2 3">
    <name type="scientific">Flavisolibacter tropicus</name>
    <dbReference type="NCBI Taxonomy" id="1492898"/>
    <lineage>
        <taxon>Bacteria</taxon>
        <taxon>Pseudomonadati</taxon>
        <taxon>Bacteroidota</taxon>
        <taxon>Chitinophagia</taxon>
        <taxon>Chitinophagales</taxon>
        <taxon>Chitinophagaceae</taxon>
        <taxon>Flavisolibacter</taxon>
    </lineage>
</organism>
<dbReference type="STRING" id="1492898.SY85_23950"/>
<name>A0A172U141_9BACT</name>
<dbReference type="Gene3D" id="3.40.50.880">
    <property type="match status" value="1"/>
</dbReference>
<dbReference type="InterPro" id="IPR052158">
    <property type="entry name" value="INH-QAR"/>
</dbReference>
<dbReference type="OrthoDB" id="6382410at2"/>
<dbReference type="Pfam" id="PF01965">
    <property type="entry name" value="DJ-1_PfpI"/>
    <property type="match status" value="1"/>
</dbReference>
<dbReference type="KEGG" id="fla:SY85_23950"/>
<dbReference type="InterPro" id="IPR002818">
    <property type="entry name" value="DJ-1/PfpI"/>
</dbReference>
<reference evidence="3" key="1">
    <citation type="submission" date="2015-01" db="EMBL/GenBank/DDBJ databases">
        <title>Flavisolibacter sp./LCS9/ whole genome sequencing.</title>
        <authorList>
            <person name="Kim M.K."/>
            <person name="Srinivasan S."/>
            <person name="Lee J.-J."/>
        </authorList>
    </citation>
    <scope>NUCLEOTIDE SEQUENCE [LARGE SCALE GENOMIC DNA]</scope>
    <source>
        <strain evidence="3">LCS9</strain>
    </source>
</reference>
<feature type="domain" description="DJ-1/PfpI" evidence="1">
    <location>
        <begin position="56"/>
        <end position="223"/>
    </location>
</feature>
<sequence length="394" mass="43536">MKNLKQILVSAFTTILIVSLVLYFTVSHVFAQNLKTYKGDNNFSWSVPKLDSAKKTVFIIASNAGTEMFDFMAPYYLFNATGQANVYVVAEKKAPVLLVNSLFILPHYTFSEIDSMQITPDVIVIPNVTIHLKEPPKEIIVNWVKSQCKETTILLAICDGAATAAATGLYDGKPLTTHASDLGKLKKKFPKPLWVANTSVTESGNLYSTAGVSNATEGSLTVIKRVFGEETMQTVRKDIHYQQDTIKVAHQSKVVTTGTITRIIAKKAFQKDYKVGVLISDHVNEFELASLLDTYTRTFPASLNTFTINGAPVTSKFGLQLYPTGEVKNNNVNELHVINARASQLAGHPLFPKAKVVAYTTASAQYPIELYLDRIGLLYGDKFKSCVKLMLDYN</sequence>
<reference evidence="2 3" key="2">
    <citation type="journal article" date="2016" name="Int. J. Syst. Evol. Microbiol.">
        <title>Flavisolibacter tropicus sp. nov., isolated from tropical soil.</title>
        <authorList>
            <person name="Lee J.J."/>
            <person name="Kang M.S."/>
            <person name="Kim G.S."/>
            <person name="Lee C.S."/>
            <person name="Lim S."/>
            <person name="Lee J."/>
            <person name="Roh S.H."/>
            <person name="Kang H."/>
            <person name="Ha J.M."/>
            <person name="Bae S."/>
            <person name="Jung H.Y."/>
            <person name="Kim M.K."/>
        </authorList>
    </citation>
    <scope>NUCLEOTIDE SEQUENCE [LARGE SCALE GENOMIC DNA]</scope>
    <source>
        <strain evidence="2 3">LCS9</strain>
    </source>
</reference>
<evidence type="ECO:0000313" key="3">
    <source>
        <dbReference type="Proteomes" id="UP000077177"/>
    </source>
</evidence>
<dbReference type="Proteomes" id="UP000077177">
    <property type="component" value="Chromosome"/>
</dbReference>
<dbReference type="AlphaFoldDB" id="A0A172U141"/>
<dbReference type="EMBL" id="CP011390">
    <property type="protein sequence ID" value="ANE53071.1"/>
    <property type="molecule type" value="Genomic_DNA"/>
</dbReference>
<protein>
    <recommendedName>
        <fullName evidence="1">DJ-1/PfpI domain-containing protein</fullName>
    </recommendedName>
</protein>
<dbReference type="InterPro" id="IPR029062">
    <property type="entry name" value="Class_I_gatase-like"/>
</dbReference>
<dbReference type="RefSeq" id="WP_066408667.1">
    <property type="nucleotide sequence ID" value="NZ_CP011390.1"/>
</dbReference>
<evidence type="ECO:0000313" key="2">
    <source>
        <dbReference type="EMBL" id="ANE53071.1"/>
    </source>
</evidence>
<dbReference type="PANTHER" id="PTHR43130">
    <property type="entry name" value="ARAC-FAMILY TRANSCRIPTIONAL REGULATOR"/>
    <property type="match status" value="1"/>
</dbReference>
<proteinExistence type="predicted"/>
<dbReference type="SUPFAM" id="SSF52317">
    <property type="entry name" value="Class I glutamine amidotransferase-like"/>
    <property type="match status" value="1"/>
</dbReference>